<protein>
    <submittedName>
        <fullName evidence="7">Site-specific recombinase XerC</fullName>
    </submittedName>
</protein>
<evidence type="ECO:0000256" key="2">
    <source>
        <dbReference type="ARBA" id="ARBA00023125"/>
    </source>
</evidence>
<keyword evidence="8" id="KW-1185">Reference proteome</keyword>
<evidence type="ECO:0000313" key="7">
    <source>
        <dbReference type="EMBL" id="SNR84586.1"/>
    </source>
</evidence>
<keyword evidence="1" id="KW-0229">DNA integration</keyword>
<dbReference type="GO" id="GO:0006310">
    <property type="term" value="P:DNA recombination"/>
    <property type="evidence" value="ECO:0007669"/>
    <property type="project" value="UniProtKB-KW"/>
</dbReference>
<dbReference type="EMBL" id="FZNO01000030">
    <property type="protein sequence ID" value="SNR84586.1"/>
    <property type="molecule type" value="Genomic_DNA"/>
</dbReference>
<dbReference type="InterPro" id="IPR044068">
    <property type="entry name" value="CB"/>
</dbReference>
<dbReference type="Proteomes" id="UP000198403">
    <property type="component" value="Unassembled WGS sequence"/>
</dbReference>
<reference evidence="7 8" key="1">
    <citation type="submission" date="2017-06" db="EMBL/GenBank/DDBJ databases">
        <authorList>
            <person name="Kim H.J."/>
            <person name="Triplett B.A."/>
        </authorList>
    </citation>
    <scope>NUCLEOTIDE SEQUENCE [LARGE SCALE GENOMIC DNA]</scope>
    <source>
        <strain evidence="7 8">DSM 44272</strain>
    </source>
</reference>
<evidence type="ECO:0000313" key="8">
    <source>
        <dbReference type="Proteomes" id="UP000198403"/>
    </source>
</evidence>
<evidence type="ECO:0000256" key="3">
    <source>
        <dbReference type="ARBA" id="ARBA00023172"/>
    </source>
</evidence>
<dbReference type="AlphaFoldDB" id="A0A238ZMA8"/>
<dbReference type="SUPFAM" id="SSF56349">
    <property type="entry name" value="DNA breaking-rejoining enzymes"/>
    <property type="match status" value="1"/>
</dbReference>
<accession>A0A238ZMA8</accession>
<dbReference type="GO" id="GO:0015074">
    <property type="term" value="P:DNA integration"/>
    <property type="evidence" value="ECO:0007669"/>
    <property type="project" value="UniProtKB-KW"/>
</dbReference>
<keyword evidence="3" id="KW-0233">DNA recombination</keyword>
<dbReference type="InterPro" id="IPR004107">
    <property type="entry name" value="Integrase_SAM-like_N"/>
</dbReference>
<feature type="domain" description="Core-binding (CB)" evidence="6">
    <location>
        <begin position="34"/>
        <end position="129"/>
    </location>
</feature>
<evidence type="ECO:0000259" key="5">
    <source>
        <dbReference type="PROSITE" id="PS51898"/>
    </source>
</evidence>
<dbReference type="PROSITE" id="PS51900">
    <property type="entry name" value="CB"/>
    <property type="match status" value="1"/>
</dbReference>
<keyword evidence="2 4" id="KW-0238">DNA-binding</keyword>
<dbReference type="Gene3D" id="1.10.443.10">
    <property type="entry name" value="Intergrase catalytic core"/>
    <property type="match status" value="1"/>
</dbReference>
<evidence type="ECO:0000259" key="6">
    <source>
        <dbReference type="PROSITE" id="PS51900"/>
    </source>
</evidence>
<evidence type="ECO:0000256" key="1">
    <source>
        <dbReference type="ARBA" id="ARBA00022908"/>
    </source>
</evidence>
<dbReference type="RefSeq" id="WP_141137589.1">
    <property type="nucleotide sequence ID" value="NZ_FZNO01000030.1"/>
</dbReference>
<dbReference type="InterPro" id="IPR002104">
    <property type="entry name" value="Integrase_catalytic"/>
</dbReference>
<dbReference type="Pfam" id="PF02899">
    <property type="entry name" value="Phage_int_SAM_1"/>
    <property type="match status" value="1"/>
</dbReference>
<dbReference type="InterPro" id="IPR010998">
    <property type="entry name" value="Integrase_recombinase_N"/>
</dbReference>
<dbReference type="Gene3D" id="1.10.150.130">
    <property type="match status" value="1"/>
</dbReference>
<gene>
    <name evidence="7" type="ORF">SAMN06272737_13053</name>
</gene>
<dbReference type="PROSITE" id="PS51898">
    <property type="entry name" value="TYR_RECOMBINASE"/>
    <property type="match status" value="1"/>
</dbReference>
<dbReference type="InterPro" id="IPR013762">
    <property type="entry name" value="Integrase-like_cat_sf"/>
</dbReference>
<organism evidence="7 8">
    <name type="scientific">Blastococcus mobilis</name>
    <dbReference type="NCBI Taxonomy" id="1938746"/>
    <lineage>
        <taxon>Bacteria</taxon>
        <taxon>Bacillati</taxon>
        <taxon>Actinomycetota</taxon>
        <taxon>Actinomycetes</taxon>
        <taxon>Geodermatophilales</taxon>
        <taxon>Geodermatophilaceae</taxon>
        <taxon>Blastococcus</taxon>
    </lineage>
</organism>
<name>A0A238ZMA8_9ACTN</name>
<dbReference type="OrthoDB" id="4020134at2"/>
<dbReference type="InterPro" id="IPR011010">
    <property type="entry name" value="DNA_brk_join_enz"/>
</dbReference>
<evidence type="ECO:0000256" key="4">
    <source>
        <dbReference type="PROSITE-ProRule" id="PRU01248"/>
    </source>
</evidence>
<sequence>MQTYVFSRSHVQALTRNPPVPIPDGLPFVLDDDMSPVEDLNAWLRSLRERGCHSPRTWAGYADDVLAWAQFLESRGQWLFDDLDRLKAAVSDYREGRLQGDGDDVVQIIGGAAWNRAVSAMENFYAWAVEAGKISGPPFNYKVLRLPRSHRGHDTAKRNLARAKAGSALATLRHLDLDYADMFIAAGLGGADPTGQPDDDFAGRLATRNRAMGELVRHSGLRRQEFSNLLVWEMPQPAGPFQNYIPLPVSQKIAKGARARTTWVTAAALSAVADYVSLERPIYTDGSSWTPQRRLMVSNPTRDGATINGRRVRWSHLSIPQRRRLVAPDGGSGLLFVRSTGAPVSEGNWRYTFRTAADRCRQFDPNFPTVTPHMLRHTFARLSRVS</sequence>
<proteinExistence type="predicted"/>
<dbReference type="GO" id="GO:0003677">
    <property type="term" value="F:DNA binding"/>
    <property type="evidence" value="ECO:0007669"/>
    <property type="project" value="UniProtKB-UniRule"/>
</dbReference>
<feature type="domain" description="Tyr recombinase" evidence="5">
    <location>
        <begin position="170"/>
        <end position="386"/>
    </location>
</feature>